<dbReference type="InterPro" id="IPR005318">
    <property type="entry name" value="OM_porin_bac"/>
</dbReference>
<evidence type="ECO:0000313" key="5">
    <source>
        <dbReference type="Proteomes" id="UP000270834"/>
    </source>
</evidence>
<sequence length="198" mass="21693">MNLQRAAFSLDGNLYRTRDQGRSRAGAIDTLAYSLQLKYRVGAQGFSLAYQRVHGDTPFDFVGGDSIYLANSIKYADFNGPGERSWQARYDLDLAPFGLPGLSFMARYVSGRAIDGSHAPAGGAYNPLGADGRYRPLQGSGGKHWERDLDLRYVFASGPLKDLSLNVSHLSHRANAAQAGDDIDRLYLIVEYPLKGSL</sequence>
<evidence type="ECO:0000313" key="4">
    <source>
        <dbReference type="EMBL" id="RMS45340.1"/>
    </source>
</evidence>
<keyword evidence="3" id="KW-0732">Signal</keyword>
<evidence type="ECO:0008006" key="6">
    <source>
        <dbReference type="Google" id="ProtNLM"/>
    </source>
</evidence>
<dbReference type="Pfam" id="PF03573">
    <property type="entry name" value="OprD"/>
    <property type="match status" value="1"/>
</dbReference>
<dbReference type="InterPro" id="IPR023614">
    <property type="entry name" value="Porin_dom_sf"/>
</dbReference>
<keyword evidence="2" id="KW-0813">Transport</keyword>
<dbReference type="EMBL" id="RBSQ01001330">
    <property type="protein sequence ID" value="RMS45340.1"/>
    <property type="molecule type" value="Genomic_DNA"/>
</dbReference>
<reference evidence="4 5" key="1">
    <citation type="submission" date="2018-08" db="EMBL/GenBank/DDBJ databases">
        <title>Recombination of ecologically and evolutionarily significant loci maintains genetic cohesion in the Pseudomonas syringae species complex.</title>
        <authorList>
            <person name="Dillon M."/>
            <person name="Thakur S."/>
            <person name="Almeida R.N.D."/>
            <person name="Weir B.S."/>
            <person name="Guttman D.S."/>
        </authorList>
    </citation>
    <scope>NUCLEOTIDE SEQUENCE [LARGE SCALE GENOMIC DNA]</scope>
    <source>
        <strain evidence="4 5">ICMP 7846</strain>
    </source>
</reference>
<organism evidence="4 5">
    <name type="scientific">Pseudomonas aeruginosa</name>
    <dbReference type="NCBI Taxonomy" id="287"/>
    <lineage>
        <taxon>Bacteria</taxon>
        <taxon>Pseudomonadati</taxon>
        <taxon>Pseudomonadota</taxon>
        <taxon>Gammaproteobacteria</taxon>
        <taxon>Pseudomonadales</taxon>
        <taxon>Pseudomonadaceae</taxon>
        <taxon>Pseudomonas</taxon>
    </lineage>
</organism>
<evidence type="ECO:0000256" key="1">
    <source>
        <dbReference type="ARBA" id="ARBA00009075"/>
    </source>
</evidence>
<dbReference type="PANTHER" id="PTHR34596">
    <property type="entry name" value="CHITOPORIN"/>
    <property type="match status" value="1"/>
</dbReference>
<accession>A0A3M5D6H9</accession>
<proteinExistence type="inferred from homology"/>
<evidence type="ECO:0000256" key="2">
    <source>
        <dbReference type="ARBA" id="ARBA00022448"/>
    </source>
</evidence>
<evidence type="ECO:0000256" key="3">
    <source>
        <dbReference type="ARBA" id="ARBA00022729"/>
    </source>
</evidence>
<dbReference type="Proteomes" id="UP000270834">
    <property type="component" value="Unassembled WGS sequence"/>
</dbReference>
<dbReference type="AlphaFoldDB" id="A0A3M5D6H9"/>
<gene>
    <name evidence="4" type="ORF">ALP65_01461</name>
</gene>
<dbReference type="Gene3D" id="2.40.160.10">
    <property type="entry name" value="Porin"/>
    <property type="match status" value="1"/>
</dbReference>
<dbReference type="GO" id="GO:0016020">
    <property type="term" value="C:membrane"/>
    <property type="evidence" value="ECO:0007669"/>
    <property type="project" value="InterPro"/>
</dbReference>
<comment type="caution">
    <text evidence="4">The sequence shown here is derived from an EMBL/GenBank/DDBJ whole genome shotgun (WGS) entry which is preliminary data.</text>
</comment>
<dbReference type="PANTHER" id="PTHR34596:SF2">
    <property type="entry name" value="CHITOPORIN"/>
    <property type="match status" value="1"/>
</dbReference>
<comment type="similarity">
    <text evidence="1">Belongs to the outer membrane porin (Opr) (TC 1.B.25) family.</text>
</comment>
<protein>
    <recommendedName>
        <fullName evidence="6">Porin D</fullName>
    </recommendedName>
</protein>
<name>A0A3M5D6H9_PSEAI</name>
<dbReference type="GO" id="GO:0015288">
    <property type="term" value="F:porin activity"/>
    <property type="evidence" value="ECO:0007669"/>
    <property type="project" value="TreeGrafter"/>
</dbReference>